<organism evidence="4">
    <name type="scientific">viral metagenome</name>
    <dbReference type="NCBI Taxonomy" id="1070528"/>
    <lineage>
        <taxon>unclassified sequences</taxon>
        <taxon>metagenomes</taxon>
        <taxon>organismal metagenomes</taxon>
    </lineage>
</organism>
<dbReference type="SUPFAM" id="SSF53335">
    <property type="entry name" value="S-adenosyl-L-methionine-dependent methyltransferases"/>
    <property type="match status" value="1"/>
</dbReference>
<sequence length="178" mass="20629">MVWNNEPPKREYFHELYRVSKNRIIWGANYYWEHITERGAIIHDKLNGGQHKASHSLSEADIASQSFNNLIKIYRYAWKGNVQGDGINWDNIGIDARIHPTQKPVKLYEWLLKNYAKEGDKILDTHLGSGSIAIACYNMGYSLTGYEIDKDYYEAAVNRLEEHKRQGRLFKPVGQGVE</sequence>
<gene>
    <name evidence="4" type="ORF">TM448A01221_0027</name>
    <name evidence="5" type="ORF">TM448B01620_0020</name>
</gene>
<evidence type="ECO:0000313" key="4">
    <source>
        <dbReference type="EMBL" id="QJA49062.1"/>
    </source>
</evidence>
<dbReference type="GO" id="GO:0003677">
    <property type="term" value="F:DNA binding"/>
    <property type="evidence" value="ECO:0007669"/>
    <property type="project" value="InterPro"/>
</dbReference>
<reference evidence="4" key="1">
    <citation type="submission" date="2020-03" db="EMBL/GenBank/DDBJ databases">
        <title>The deep terrestrial virosphere.</title>
        <authorList>
            <person name="Holmfeldt K."/>
            <person name="Nilsson E."/>
            <person name="Simone D."/>
            <person name="Lopez-Fernandez M."/>
            <person name="Wu X."/>
            <person name="de Brujin I."/>
            <person name="Lundin D."/>
            <person name="Andersson A."/>
            <person name="Bertilsson S."/>
            <person name="Dopson M."/>
        </authorList>
    </citation>
    <scope>NUCLEOTIDE SEQUENCE</scope>
    <source>
        <strain evidence="4">TM448A01221</strain>
        <strain evidence="5">TM448B01620</strain>
    </source>
</reference>
<dbReference type="EMBL" id="MT144115">
    <property type="protein sequence ID" value="QJA49062.1"/>
    <property type="molecule type" value="Genomic_DNA"/>
</dbReference>
<dbReference type="InterPro" id="IPR002941">
    <property type="entry name" value="DNA_methylase_N4/N6"/>
</dbReference>
<feature type="domain" description="DNA methylase N-4/N-6" evidence="3">
    <location>
        <begin position="78"/>
        <end position="157"/>
    </location>
</feature>
<dbReference type="AlphaFoldDB" id="A0A6H1ZNL1"/>
<accession>A0A6H1ZNL1</accession>
<protein>
    <submittedName>
        <fullName evidence="4">Putative methyltransferase</fullName>
    </submittedName>
</protein>
<proteinExistence type="predicted"/>
<dbReference type="GO" id="GO:0032259">
    <property type="term" value="P:methylation"/>
    <property type="evidence" value="ECO:0007669"/>
    <property type="project" value="UniProtKB-KW"/>
</dbReference>
<dbReference type="EMBL" id="MT144797">
    <property type="protein sequence ID" value="QJH99578.1"/>
    <property type="molecule type" value="Genomic_DNA"/>
</dbReference>
<dbReference type="GO" id="GO:0008170">
    <property type="term" value="F:N-methyltransferase activity"/>
    <property type="evidence" value="ECO:0007669"/>
    <property type="project" value="InterPro"/>
</dbReference>
<dbReference type="Pfam" id="PF01555">
    <property type="entry name" value="N6_N4_Mtase"/>
    <property type="match status" value="1"/>
</dbReference>
<name>A0A6H1ZNL1_9ZZZZ</name>
<keyword evidence="1 4" id="KW-0489">Methyltransferase</keyword>
<dbReference type="InterPro" id="IPR029063">
    <property type="entry name" value="SAM-dependent_MTases_sf"/>
</dbReference>
<keyword evidence="2 4" id="KW-0808">Transferase</keyword>
<evidence type="ECO:0000256" key="1">
    <source>
        <dbReference type="ARBA" id="ARBA00022603"/>
    </source>
</evidence>
<evidence type="ECO:0000259" key="3">
    <source>
        <dbReference type="Pfam" id="PF01555"/>
    </source>
</evidence>
<evidence type="ECO:0000313" key="5">
    <source>
        <dbReference type="EMBL" id="QJH99578.1"/>
    </source>
</evidence>
<evidence type="ECO:0000256" key="2">
    <source>
        <dbReference type="ARBA" id="ARBA00022679"/>
    </source>
</evidence>
<dbReference type="InterPro" id="IPR001091">
    <property type="entry name" value="RM_Methyltransferase"/>
</dbReference>
<dbReference type="Gene3D" id="3.40.50.150">
    <property type="entry name" value="Vaccinia Virus protein VP39"/>
    <property type="match status" value="1"/>
</dbReference>
<dbReference type="PRINTS" id="PR00508">
    <property type="entry name" value="S21N4MTFRASE"/>
</dbReference>